<keyword evidence="1" id="KW-0863">Zinc-finger</keyword>
<dbReference type="PANTHER" id="PTHR25462">
    <property type="entry name" value="BONUS, ISOFORM C-RELATED"/>
    <property type="match status" value="1"/>
</dbReference>
<evidence type="ECO:0000256" key="2">
    <source>
        <dbReference type="SAM" id="Coils"/>
    </source>
</evidence>
<name>A0A183HD60_9BILA</name>
<dbReference type="EMBL" id="UZAJ01004646">
    <property type="protein sequence ID" value="VDO43084.1"/>
    <property type="molecule type" value="Genomic_DNA"/>
</dbReference>
<dbReference type="GO" id="GO:0061630">
    <property type="term" value="F:ubiquitin protein ligase activity"/>
    <property type="evidence" value="ECO:0007669"/>
    <property type="project" value="TreeGrafter"/>
</dbReference>
<feature type="coiled-coil region" evidence="2">
    <location>
        <begin position="266"/>
        <end position="297"/>
    </location>
</feature>
<keyword evidence="1" id="KW-0479">Metal-binding</keyword>
<keyword evidence="2" id="KW-0175">Coiled coil</keyword>
<feature type="domain" description="B box-type" evidence="3">
    <location>
        <begin position="99"/>
        <end position="142"/>
    </location>
</feature>
<dbReference type="SMART" id="SM00336">
    <property type="entry name" value="BBOX"/>
    <property type="match status" value="2"/>
</dbReference>
<accession>A0A183HD60</accession>
<keyword evidence="1" id="KW-0862">Zinc</keyword>
<dbReference type="STRING" id="387005.A0A183HD60"/>
<dbReference type="SUPFAM" id="SSF57845">
    <property type="entry name" value="B-box zinc-binding domain"/>
    <property type="match status" value="1"/>
</dbReference>
<protein>
    <submittedName>
        <fullName evidence="6">B box-type domain-containing protein</fullName>
    </submittedName>
</protein>
<dbReference type="GO" id="GO:0008270">
    <property type="term" value="F:zinc ion binding"/>
    <property type="evidence" value="ECO:0007669"/>
    <property type="project" value="UniProtKB-KW"/>
</dbReference>
<organism evidence="6">
    <name type="scientific">Onchocerca flexuosa</name>
    <dbReference type="NCBI Taxonomy" id="387005"/>
    <lineage>
        <taxon>Eukaryota</taxon>
        <taxon>Metazoa</taxon>
        <taxon>Ecdysozoa</taxon>
        <taxon>Nematoda</taxon>
        <taxon>Chromadorea</taxon>
        <taxon>Rhabditida</taxon>
        <taxon>Spirurina</taxon>
        <taxon>Spiruromorpha</taxon>
        <taxon>Filarioidea</taxon>
        <taxon>Onchocercidae</taxon>
        <taxon>Onchocerca</taxon>
    </lineage>
</organism>
<feature type="domain" description="B box-type" evidence="3">
    <location>
        <begin position="40"/>
        <end position="87"/>
    </location>
</feature>
<dbReference type="AlphaFoldDB" id="A0A183HD60"/>
<dbReference type="InterPro" id="IPR047153">
    <property type="entry name" value="TRIM45/56/19-like"/>
</dbReference>
<gene>
    <name evidence="4" type="ORF">OFLC_LOCUS5421</name>
</gene>
<evidence type="ECO:0000256" key="1">
    <source>
        <dbReference type="PROSITE-ProRule" id="PRU00024"/>
    </source>
</evidence>
<dbReference type="Gene3D" id="3.30.160.60">
    <property type="entry name" value="Classic Zinc Finger"/>
    <property type="match status" value="1"/>
</dbReference>
<dbReference type="PROSITE" id="PS50119">
    <property type="entry name" value="ZF_BBOX"/>
    <property type="match status" value="2"/>
</dbReference>
<evidence type="ECO:0000259" key="3">
    <source>
        <dbReference type="PROSITE" id="PS50119"/>
    </source>
</evidence>
<dbReference type="GO" id="GO:0005654">
    <property type="term" value="C:nucleoplasm"/>
    <property type="evidence" value="ECO:0007669"/>
    <property type="project" value="TreeGrafter"/>
</dbReference>
<dbReference type="WBParaSite" id="OFLC_0000542101-mRNA-1">
    <property type="protein sequence ID" value="OFLC_0000542101-mRNA-1"/>
    <property type="gene ID" value="OFLC_0000542101"/>
</dbReference>
<reference evidence="4 5" key="2">
    <citation type="submission" date="2018-11" db="EMBL/GenBank/DDBJ databases">
        <authorList>
            <consortium name="Pathogen Informatics"/>
        </authorList>
    </citation>
    <scope>NUCLEOTIDE SEQUENCE [LARGE SCALE GENOMIC DNA]</scope>
</reference>
<evidence type="ECO:0000313" key="5">
    <source>
        <dbReference type="Proteomes" id="UP000267606"/>
    </source>
</evidence>
<dbReference type="InterPro" id="IPR000315">
    <property type="entry name" value="Znf_B-box"/>
</dbReference>
<evidence type="ECO:0000313" key="6">
    <source>
        <dbReference type="WBParaSite" id="OFLC_0000542101-mRNA-1"/>
    </source>
</evidence>
<dbReference type="Pfam" id="PF00643">
    <property type="entry name" value="zf-B_box"/>
    <property type="match status" value="2"/>
</dbReference>
<sequence length="448" mass="50465">MERSKRLFQESHVGNDVRFVNHLLLDFVRLHEVDGVSAVKGARTCRACKSEQLAMAVCKQCASDLCKNCYQAHRDMKLFDGHTVLTYTELAQNPSELPRDPVMCVLHPQMPYSLLCATCESPICGQCHAEHADIRHHSLVNIDETVANLVRLELKDMANGAEAKVKFVYEQQNSFFEFYQFIHILLSDFLGDIDDMFLGLSVISFVPFWKRKINGIIDRLIPKIFLITLSKTVEVACNSVPARQRVLTEQYEVIKAEIEDTFSEYHKALDAMKEHLLRKLDKARDDQETDLNNLNRRVNVTTVKIADAVAFTHRIVEKGSAVEVLVSRKKIRQQLTALTRSMPDMSSTTELTFSKTPYVQFYNKLSNIVGDITTRLVSDVGKTDVMISSLLSDSISLKQLGAMRAYPSDNSPTQTSASESLCTTPAPIGQCSSFSVIHTLIIKLIIKL</sequence>
<reference evidence="6" key="1">
    <citation type="submission" date="2016-06" db="UniProtKB">
        <authorList>
            <consortium name="WormBaseParasite"/>
        </authorList>
    </citation>
    <scope>IDENTIFICATION</scope>
</reference>
<dbReference type="SMART" id="SM00502">
    <property type="entry name" value="BBC"/>
    <property type="match status" value="1"/>
</dbReference>
<evidence type="ECO:0000313" key="4">
    <source>
        <dbReference type="EMBL" id="VDO43084.1"/>
    </source>
</evidence>
<dbReference type="PANTHER" id="PTHR25462:SF296">
    <property type="entry name" value="MEIOTIC P26, ISOFORM F"/>
    <property type="match status" value="1"/>
</dbReference>
<keyword evidence="5" id="KW-1185">Reference proteome</keyword>
<dbReference type="CDD" id="cd19756">
    <property type="entry name" value="Bbox2"/>
    <property type="match status" value="1"/>
</dbReference>
<dbReference type="Proteomes" id="UP000267606">
    <property type="component" value="Unassembled WGS sequence"/>
</dbReference>
<dbReference type="InterPro" id="IPR003649">
    <property type="entry name" value="Bbox_C"/>
</dbReference>
<proteinExistence type="predicted"/>